<gene>
    <name evidence="3" type="ORF">U9M48_013160</name>
</gene>
<dbReference type="EMBL" id="CP144747">
    <property type="protein sequence ID" value="WVZ63536.1"/>
    <property type="molecule type" value="Genomic_DNA"/>
</dbReference>
<name>A0AAQ3WJH0_PASNO</name>
<dbReference type="InterPro" id="IPR013103">
    <property type="entry name" value="RVT_2"/>
</dbReference>
<feature type="compositionally biased region" description="Polar residues" evidence="1">
    <location>
        <begin position="190"/>
        <end position="201"/>
    </location>
</feature>
<dbReference type="AlphaFoldDB" id="A0AAQ3WJH0"/>
<dbReference type="InterPro" id="IPR043502">
    <property type="entry name" value="DNA/RNA_pol_sf"/>
</dbReference>
<feature type="domain" description="Reverse transcriptase Ty1/copia-type" evidence="2">
    <location>
        <begin position="11"/>
        <end position="155"/>
    </location>
</feature>
<sequence>MHEELENFERNHVWDLVEPPPNCHPIGTQWVFKNKQGENGMVVRNKARLVAQGFCQKEWIDYEKTIAPVARLEAIRILLAFVASNGFKLQQMDVKSAFLNRFIEEEVYVRQPPGFESVKFPDRVYKLRKSLYGLKQAPRAWSARLKSFLLKSGFVMGRFRHKQGLEGTFIHQAKYTWDILKKFNMGNSKPMTTPMSTNTTLDADEDGEVVDQKEF</sequence>
<protein>
    <recommendedName>
        <fullName evidence="2">Reverse transcriptase Ty1/copia-type domain-containing protein</fullName>
    </recommendedName>
</protein>
<dbReference type="Proteomes" id="UP001341281">
    <property type="component" value="Chromosome 03"/>
</dbReference>
<evidence type="ECO:0000259" key="2">
    <source>
        <dbReference type="Pfam" id="PF07727"/>
    </source>
</evidence>
<proteinExistence type="predicted"/>
<dbReference type="Pfam" id="PF07727">
    <property type="entry name" value="RVT_2"/>
    <property type="match status" value="1"/>
</dbReference>
<evidence type="ECO:0000256" key="1">
    <source>
        <dbReference type="SAM" id="MobiDB-lite"/>
    </source>
</evidence>
<accession>A0AAQ3WJH0</accession>
<dbReference type="SUPFAM" id="SSF56672">
    <property type="entry name" value="DNA/RNA polymerases"/>
    <property type="match status" value="1"/>
</dbReference>
<feature type="region of interest" description="Disordered" evidence="1">
    <location>
        <begin position="190"/>
        <end position="215"/>
    </location>
</feature>
<evidence type="ECO:0000313" key="4">
    <source>
        <dbReference type="Proteomes" id="UP001341281"/>
    </source>
</evidence>
<evidence type="ECO:0000313" key="3">
    <source>
        <dbReference type="EMBL" id="WVZ63536.1"/>
    </source>
</evidence>
<keyword evidence="4" id="KW-1185">Reference proteome</keyword>
<reference evidence="3 4" key="1">
    <citation type="submission" date="2024-02" db="EMBL/GenBank/DDBJ databases">
        <title>High-quality chromosome-scale genome assembly of Pensacola bahiagrass (Paspalum notatum Flugge var. saurae).</title>
        <authorList>
            <person name="Vega J.M."/>
            <person name="Podio M."/>
            <person name="Orjuela J."/>
            <person name="Siena L.A."/>
            <person name="Pessino S.C."/>
            <person name="Combes M.C."/>
            <person name="Mariac C."/>
            <person name="Albertini E."/>
            <person name="Pupilli F."/>
            <person name="Ortiz J.P.A."/>
            <person name="Leblanc O."/>
        </authorList>
    </citation>
    <scope>NUCLEOTIDE SEQUENCE [LARGE SCALE GENOMIC DNA]</scope>
    <source>
        <strain evidence="3">R1</strain>
        <tissue evidence="3">Leaf</tissue>
    </source>
</reference>
<organism evidence="3 4">
    <name type="scientific">Paspalum notatum var. saurae</name>
    <dbReference type="NCBI Taxonomy" id="547442"/>
    <lineage>
        <taxon>Eukaryota</taxon>
        <taxon>Viridiplantae</taxon>
        <taxon>Streptophyta</taxon>
        <taxon>Embryophyta</taxon>
        <taxon>Tracheophyta</taxon>
        <taxon>Spermatophyta</taxon>
        <taxon>Magnoliopsida</taxon>
        <taxon>Liliopsida</taxon>
        <taxon>Poales</taxon>
        <taxon>Poaceae</taxon>
        <taxon>PACMAD clade</taxon>
        <taxon>Panicoideae</taxon>
        <taxon>Andropogonodae</taxon>
        <taxon>Paspaleae</taxon>
        <taxon>Paspalinae</taxon>
        <taxon>Paspalum</taxon>
    </lineage>
</organism>